<dbReference type="InterPro" id="IPR011896">
    <property type="entry name" value="OFOB"/>
</dbReference>
<dbReference type="AlphaFoldDB" id="A0A1I5UXM0"/>
<proteinExistence type="predicted"/>
<sequence length="283" mass="31193">MSNTNYVISEAAWCPGCGNFNILEALKNALEILGKKPHEVLIVGGIGQAAKTPQYINTNGFCGLHGRALPAAVGAKMVNKDLTVIVHTGDGDSYGEGGNHFIHNIRRNVDITHFVHDNQIYGLTKGQASPTTDLGHVTEVQVAGNINPPLNPVLLAIALGAGFVARAFSGDKEHLTSIMVEAIKHKGYSLVDILQPCVSFNKVNTFQWYSKRVYKLDESYDPTDKLKAMEKAMEWGDRIPIGIIYREEKPTYCDKIEFLREGPALIDRPVDIQKIKGYLNDFI</sequence>
<dbReference type="InterPro" id="IPR051457">
    <property type="entry name" value="2-oxoacid:Fd_oxidoreductase"/>
</dbReference>
<evidence type="ECO:0000256" key="5">
    <source>
        <dbReference type="ARBA" id="ARBA00022842"/>
    </source>
</evidence>
<keyword evidence="4" id="KW-0479">Metal-binding</keyword>
<comment type="cofactor">
    <cofactor evidence="2">
        <name>thiamine diphosphate</name>
        <dbReference type="ChEBI" id="CHEBI:58937"/>
    </cofactor>
</comment>
<reference evidence="12 13" key="1">
    <citation type="submission" date="2016-10" db="EMBL/GenBank/DDBJ databases">
        <authorList>
            <person name="de Groot N.N."/>
        </authorList>
    </citation>
    <scope>NUCLEOTIDE SEQUENCE [LARGE SCALE GENOMIC DNA]</scope>
    <source>
        <strain evidence="12 13">DSM 20678</strain>
    </source>
</reference>
<dbReference type="InterPro" id="IPR032686">
    <property type="entry name" value="PFO_beta_C"/>
</dbReference>
<evidence type="ECO:0000256" key="4">
    <source>
        <dbReference type="ARBA" id="ARBA00022723"/>
    </source>
</evidence>
<keyword evidence="8" id="KW-0411">Iron-sulfur</keyword>
<evidence type="ECO:0000256" key="6">
    <source>
        <dbReference type="ARBA" id="ARBA00023002"/>
    </source>
</evidence>
<evidence type="ECO:0000313" key="13">
    <source>
        <dbReference type="Proteomes" id="UP000198577"/>
    </source>
</evidence>
<evidence type="ECO:0000259" key="10">
    <source>
        <dbReference type="Pfam" id="PF02775"/>
    </source>
</evidence>
<evidence type="ECO:0000256" key="1">
    <source>
        <dbReference type="ARBA" id="ARBA00001946"/>
    </source>
</evidence>
<keyword evidence="6" id="KW-0560">Oxidoreductase</keyword>
<dbReference type="PANTHER" id="PTHR48084:SF4">
    <property type="entry name" value="2-OXOGLUTARATE OXIDOREDUCTASE SUBUNIT KORB"/>
    <property type="match status" value="1"/>
</dbReference>
<keyword evidence="7" id="KW-0408">Iron</keyword>
<dbReference type="GO" id="GO:0030976">
    <property type="term" value="F:thiamine pyrophosphate binding"/>
    <property type="evidence" value="ECO:0007669"/>
    <property type="project" value="InterPro"/>
</dbReference>
<gene>
    <name evidence="12" type="ORF">SAMN05444406_1099</name>
</gene>
<comment type="cofactor">
    <cofactor evidence="1">
        <name>Mg(2+)</name>
        <dbReference type="ChEBI" id="CHEBI:18420"/>
    </cofactor>
</comment>
<dbReference type="Pfam" id="PF12367">
    <property type="entry name" value="PFO_beta_C"/>
    <property type="match status" value="1"/>
</dbReference>
<dbReference type="OrthoDB" id="9775140at2"/>
<evidence type="ECO:0000256" key="2">
    <source>
        <dbReference type="ARBA" id="ARBA00001964"/>
    </source>
</evidence>
<dbReference type="CDD" id="cd03375">
    <property type="entry name" value="TPP_OGFOR"/>
    <property type="match status" value="1"/>
</dbReference>
<evidence type="ECO:0000256" key="8">
    <source>
        <dbReference type="ARBA" id="ARBA00023014"/>
    </source>
</evidence>
<dbReference type="RefSeq" id="WP_092282195.1">
    <property type="nucleotide sequence ID" value="NZ_FOXR01000009.1"/>
</dbReference>
<dbReference type="GO" id="GO:0051536">
    <property type="term" value="F:iron-sulfur cluster binding"/>
    <property type="evidence" value="ECO:0007669"/>
    <property type="project" value="UniProtKB-KW"/>
</dbReference>
<evidence type="ECO:0000256" key="9">
    <source>
        <dbReference type="ARBA" id="ARBA00023052"/>
    </source>
</evidence>
<dbReference type="Pfam" id="PF02775">
    <property type="entry name" value="TPP_enzyme_C"/>
    <property type="match status" value="1"/>
</dbReference>
<keyword evidence="9" id="KW-0786">Thiamine pyrophosphate</keyword>
<dbReference type="InterPro" id="IPR011766">
    <property type="entry name" value="TPP_enzyme_TPP-bd"/>
</dbReference>
<dbReference type="PANTHER" id="PTHR48084">
    <property type="entry name" value="2-OXOGLUTARATE OXIDOREDUCTASE SUBUNIT KORB-RELATED"/>
    <property type="match status" value="1"/>
</dbReference>
<name>A0A1I5UXM0_9FIRM</name>
<dbReference type="GO" id="GO:0016625">
    <property type="term" value="F:oxidoreductase activity, acting on the aldehyde or oxo group of donors, iron-sulfur protein as acceptor"/>
    <property type="evidence" value="ECO:0007669"/>
    <property type="project" value="UniProtKB-ARBA"/>
</dbReference>
<dbReference type="InterPro" id="IPR029061">
    <property type="entry name" value="THDP-binding"/>
</dbReference>
<evidence type="ECO:0000256" key="7">
    <source>
        <dbReference type="ARBA" id="ARBA00023004"/>
    </source>
</evidence>
<protein>
    <submittedName>
        <fullName evidence="12">2-oxoglutarate ferredoxin oxidoreductase subunit beta</fullName>
    </submittedName>
</protein>
<dbReference type="SUPFAM" id="SSF52518">
    <property type="entry name" value="Thiamin diphosphate-binding fold (THDP-binding)"/>
    <property type="match status" value="1"/>
</dbReference>
<dbReference type="Proteomes" id="UP000198577">
    <property type="component" value="Unassembled WGS sequence"/>
</dbReference>
<feature type="domain" description="Thiamine pyrophosphate enzyme TPP-binding" evidence="10">
    <location>
        <begin position="50"/>
        <end position="193"/>
    </location>
</feature>
<organism evidence="12 13">
    <name type="scientific">Caldicoprobacter faecalis</name>
    <dbReference type="NCBI Taxonomy" id="937334"/>
    <lineage>
        <taxon>Bacteria</taxon>
        <taxon>Bacillati</taxon>
        <taxon>Bacillota</taxon>
        <taxon>Clostridia</taxon>
        <taxon>Caldicoprobacterales</taxon>
        <taxon>Caldicoprobacteraceae</taxon>
        <taxon>Caldicoprobacter</taxon>
    </lineage>
</organism>
<dbReference type="NCBIfam" id="TIGR02177">
    <property type="entry name" value="PorB_KorB"/>
    <property type="match status" value="1"/>
</dbReference>
<evidence type="ECO:0000256" key="3">
    <source>
        <dbReference type="ARBA" id="ARBA00001966"/>
    </source>
</evidence>
<accession>A0A1I5UXM0</accession>
<dbReference type="STRING" id="937334.SAMN05444406_1099"/>
<dbReference type="GO" id="GO:0045333">
    <property type="term" value="P:cellular respiration"/>
    <property type="evidence" value="ECO:0007669"/>
    <property type="project" value="UniProtKB-ARBA"/>
</dbReference>
<dbReference type="GO" id="GO:0046872">
    <property type="term" value="F:metal ion binding"/>
    <property type="evidence" value="ECO:0007669"/>
    <property type="project" value="UniProtKB-KW"/>
</dbReference>
<keyword evidence="5" id="KW-0460">Magnesium</keyword>
<evidence type="ECO:0000259" key="11">
    <source>
        <dbReference type="Pfam" id="PF12367"/>
    </source>
</evidence>
<keyword evidence="13" id="KW-1185">Reference proteome</keyword>
<comment type="cofactor">
    <cofactor evidence="3">
        <name>[4Fe-4S] cluster</name>
        <dbReference type="ChEBI" id="CHEBI:49883"/>
    </cofactor>
</comment>
<evidence type="ECO:0000313" key="12">
    <source>
        <dbReference type="EMBL" id="SFQ00064.1"/>
    </source>
</evidence>
<dbReference type="EMBL" id="FOXR01000009">
    <property type="protein sequence ID" value="SFQ00064.1"/>
    <property type="molecule type" value="Genomic_DNA"/>
</dbReference>
<dbReference type="Gene3D" id="3.40.50.970">
    <property type="match status" value="1"/>
</dbReference>
<feature type="domain" description="Pyruvate ferredoxin oxidoreductase beta subunit C-terminal" evidence="11">
    <location>
        <begin position="197"/>
        <end position="260"/>
    </location>
</feature>